<accession>A0ABT3BG51</accession>
<protein>
    <recommendedName>
        <fullName evidence="11">Vitamin B12-dependent ribonucleotide reductase</fullName>
        <ecNumber evidence="11">1.17.4.1</ecNumber>
    </recommendedName>
</protein>
<dbReference type="Gene3D" id="3.20.70.20">
    <property type="match status" value="1"/>
</dbReference>
<dbReference type="RefSeq" id="WP_263844867.1">
    <property type="nucleotide sequence ID" value="NZ_JALIEB010000009.1"/>
</dbReference>
<evidence type="ECO:0000256" key="9">
    <source>
        <dbReference type="ARBA" id="ARBA00023285"/>
    </source>
</evidence>
<name>A0ABT3BG51_9RHOB</name>
<feature type="domain" description="Ribonucleotide reductase large subunit C-terminal" evidence="13">
    <location>
        <begin position="98"/>
        <end position="562"/>
    </location>
</feature>
<dbReference type="SUPFAM" id="SSF51998">
    <property type="entry name" value="PFL-like glycyl radical enzymes"/>
    <property type="match status" value="1"/>
</dbReference>
<evidence type="ECO:0000256" key="1">
    <source>
        <dbReference type="ARBA" id="ARBA00001922"/>
    </source>
</evidence>
<dbReference type="EMBL" id="JALIEB010000009">
    <property type="protein sequence ID" value="MCV3272547.1"/>
    <property type="molecule type" value="Genomic_DNA"/>
</dbReference>
<dbReference type="PANTHER" id="PTHR43371:SF1">
    <property type="entry name" value="RIBONUCLEOSIDE-DIPHOSPHATE REDUCTASE"/>
    <property type="match status" value="1"/>
</dbReference>
<comment type="catalytic activity">
    <reaction evidence="10 11">
        <text>a 2'-deoxyribonucleoside 5'-diphosphate + [thioredoxin]-disulfide + H2O = a ribonucleoside 5'-diphosphate + [thioredoxin]-dithiol</text>
        <dbReference type="Rhea" id="RHEA:23252"/>
        <dbReference type="Rhea" id="RHEA-COMP:10698"/>
        <dbReference type="Rhea" id="RHEA-COMP:10700"/>
        <dbReference type="ChEBI" id="CHEBI:15377"/>
        <dbReference type="ChEBI" id="CHEBI:29950"/>
        <dbReference type="ChEBI" id="CHEBI:50058"/>
        <dbReference type="ChEBI" id="CHEBI:57930"/>
        <dbReference type="ChEBI" id="CHEBI:73316"/>
        <dbReference type="EC" id="1.17.4.1"/>
    </reaction>
</comment>
<comment type="similarity">
    <text evidence="2 11">Belongs to the ribonucleoside diphosphate reductase class-2 family.</text>
</comment>
<comment type="caution">
    <text evidence="14">The sequence shown here is derived from an EMBL/GenBank/DDBJ whole genome shotgun (WGS) entry which is preliminary data.</text>
</comment>
<dbReference type="EC" id="1.17.4.1" evidence="11"/>
<dbReference type="InterPro" id="IPR000788">
    <property type="entry name" value="RNR_lg_C"/>
</dbReference>
<dbReference type="Pfam" id="PF00317">
    <property type="entry name" value="Ribonuc_red_lgN"/>
    <property type="match status" value="1"/>
</dbReference>
<keyword evidence="5 11" id="KW-0547">Nucleotide-binding</keyword>
<keyword evidence="7" id="KW-0215">Deoxyribonucleotide synthesis</keyword>
<reference evidence="14 15" key="1">
    <citation type="submission" date="2022-04" db="EMBL/GenBank/DDBJ databases">
        <title>Roseobacter sp. WL0113 is a bacterium isolated from neritic sediment.</title>
        <authorList>
            <person name="Wang L."/>
            <person name="He W."/>
            <person name="Zhang D.-F."/>
        </authorList>
    </citation>
    <scope>NUCLEOTIDE SEQUENCE [LARGE SCALE GENOMIC DNA]</scope>
    <source>
        <strain evidence="14 15">WL0113</strain>
    </source>
</reference>
<dbReference type="PANTHER" id="PTHR43371">
    <property type="entry name" value="VITAMIN B12-DEPENDENT RIBONUCLEOTIDE REDUCTASE"/>
    <property type="match status" value="1"/>
</dbReference>
<evidence type="ECO:0000256" key="3">
    <source>
        <dbReference type="ARBA" id="ARBA00022628"/>
    </source>
</evidence>
<keyword evidence="3 11" id="KW-0846">Cobalamin</keyword>
<evidence type="ECO:0000256" key="6">
    <source>
        <dbReference type="ARBA" id="ARBA00023002"/>
    </source>
</evidence>
<keyword evidence="15" id="KW-1185">Reference proteome</keyword>
<evidence type="ECO:0000256" key="2">
    <source>
        <dbReference type="ARBA" id="ARBA00007405"/>
    </source>
</evidence>
<evidence type="ECO:0000256" key="10">
    <source>
        <dbReference type="ARBA" id="ARBA00047754"/>
    </source>
</evidence>
<evidence type="ECO:0000256" key="5">
    <source>
        <dbReference type="ARBA" id="ARBA00022741"/>
    </source>
</evidence>
<comment type="cofactor">
    <cofactor evidence="1 11">
        <name>adenosylcob(III)alamin</name>
        <dbReference type="ChEBI" id="CHEBI:18408"/>
    </cofactor>
</comment>
<keyword evidence="4 11" id="KW-0237">DNA synthesis</keyword>
<dbReference type="InterPro" id="IPR013509">
    <property type="entry name" value="RNR_lsu_N"/>
</dbReference>
<evidence type="ECO:0000256" key="7">
    <source>
        <dbReference type="ARBA" id="ARBA00023116"/>
    </source>
</evidence>
<dbReference type="PRINTS" id="PR01183">
    <property type="entry name" value="RIBORDTASEM1"/>
</dbReference>
<evidence type="ECO:0000256" key="8">
    <source>
        <dbReference type="ARBA" id="ARBA00023157"/>
    </source>
</evidence>
<comment type="function">
    <text evidence="11">Catalyzes the reduction of ribonucleotides to deoxyribonucleotides. May function to provide a pool of deoxyribonucleotide precursors for DNA repair during oxygen limitation and/or for immediate growth after restoration of oxygen.</text>
</comment>
<organism evidence="14 15">
    <name type="scientific">Roseobacter sinensis</name>
    <dbReference type="NCBI Taxonomy" id="2931391"/>
    <lineage>
        <taxon>Bacteria</taxon>
        <taxon>Pseudomonadati</taxon>
        <taxon>Pseudomonadota</taxon>
        <taxon>Alphaproteobacteria</taxon>
        <taxon>Rhodobacterales</taxon>
        <taxon>Roseobacteraceae</taxon>
        <taxon>Roseobacter</taxon>
    </lineage>
</organism>
<evidence type="ECO:0000256" key="11">
    <source>
        <dbReference type="RuleBase" id="RU364064"/>
    </source>
</evidence>
<dbReference type="Proteomes" id="UP001208690">
    <property type="component" value="Unassembled WGS sequence"/>
</dbReference>
<dbReference type="Pfam" id="PF02867">
    <property type="entry name" value="Ribonuc_red_lgC"/>
    <property type="match status" value="1"/>
</dbReference>
<dbReference type="InterPro" id="IPR013344">
    <property type="entry name" value="RNR_NrdJ/NrdZ"/>
</dbReference>
<proteinExistence type="inferred from homology"/>
<dbReference type="NCBIfam" id="TIGR02504">
    <property type="entry name" value="NrdJ_Z"/>
    <property type="match status" value="1"/>
</dbReference>
<keyword evidence="8" id="KW-1015">Disulfide bond</keyword>
<evidence type="ECO:0000259" key="13">
    <source>
        <dbReference type="Pfam" id="PF02867"/>
    </source>
</evidence>
<evidence type="ECO:0000313" key="15">
    <source>
        <dbReference type="Proteomes" id="UP001208690"/>
    </source>
</evidence>
<feature type="domain" description="Ribonucleotide reductase large subunit N-terminal" evidence="12">
    <location>
        <begin position="16"/>
        <end position="90"/>
    </location>
</feature>
<keyword evidence="6 11" id="KW-0560">Oxidoreductase</keyword>
<sequence length="574" mass="62595">MLSYPESILSPASFDQPISEQIWRSKYQYVTGGRERDVTVNDTWRRVANSLAQAEKPADRQNVSLAFYEAMEGFKLLPAGRILAGTGTHRNVTLANTFVMQSIPDSVEGIMDTVKDAALTMQMGGGIGFDFSTIRPKGTLVQGLDCPAAGPLPAMDICNTVCGMLVTGMGRGAMMATMRVDHPDIEAFIEAKANPLRLRNFNTSVMITDKFMAAVEANADWDLIWEDQVIRTVKAREIWEKIMWRTYSAAEPGVLFIDRINEANPLGYLETLAATNSCAEQPLPPNGTCPLASINLARLVSDPFGPNARLDDAQLRRLVGVAVRMLDNAIDVSRFAVEAQRREALAKRRIGVGVTGVADALIMLGVRYGTPTAVRVVGGWLQTIQNAAYLASAELAAVRGAFPLYDAEKHMQGRGIQSLDVEVQAAIRKHGLRNGVLTTIAPTGTTSMFGGNVSSGIEPVFATSYTRKITRPDGTKAEELVQDYAVWLYYQMFGEDASLTDAFVTAQDLRPADHVRMQAVAQRWVDSGISKTVNCPEDIPFSVFEDVYRQAFEAGCKGCTTYRPNPVTGSVLSA</sequence>
<evidence type="ECO:0000313" key="14">
    <source>
        <dbReference type="EMBL" id="MCV3272547.1"/>
    </source>
</evidence>
<evidence type="ECO:0000259" key="12">
    <source>
        <dbReference type="Pfam" id="PF00317"/>
    </source>
</evidence>
<evidence type="ECO:0000256" key="4">
    <source>
        <dbReference type="ARBA" id="ARBA00022634"/>
    </source>
</evidence>
<keyword evidence="9 11" id="KW-0170">Cobalt</keyword>
<dbReference type="InterPro" id="IPR050862">
    <property type="entry name" value="RdRp_reductase_class-2"/>
</dbReference>
<dbReference type="CDD" id="cd02888">
    <property type="entry name" value="RNR_II_dimer"/>
    <property type="match status" value="1"/>
</dbReference>
<gene>
    <name evidence="14" type="ORF">MUB52_14000</name>
</gene>
<dbReference type="GO" id="GO:0004748">
    <property type="term" value="F:ribonucleoside-diphosphate reductase activity, thioredoxin disulfide as acceptor"/>
    <property type="evidence" value="ECO:0007669"/>
    <property type="project" value="UniProtKB-EC"/>
</dbReference>